<dbReference type="HOGENOM" id="CLU_078604_0_0_1"/>
<dbReference type="Proteomes" id="UP000008068">
    <property type="component" value="Unassembled WGS sequence"/>
</dbReference>
<evidence type="ECO:0000256" key="1">
    <source>
        <dbReference type="SAM" id="Coils"/>
    </source>
</evidence>
<evidence type="ECO:0000313" key="4">
    <source>
        <dbReference type="Proteomes" id="UP000008068"/>
    </source>
</evidence>
<evidence type="ECO:0000313" key="3">
    <source>
        <dbReference type="EMBL" id="EGT49617.1"/>
    </source>
</evidence>
<proteinExistence type="predicted"/>
<name>G0MDE4_CAEBE</name>
<keyword evidence="4" id="KW-1185">Reference proteome</keyword>
<feature type="coiled-coil region" evidence="1">
    <location>
        <begin position="115"/>
        <end position="214"/>
    </location>
</feature>
<reference evidence="4" key="1">
    <citation type="submission" date="2011-07" db="EMBL/GenBank/DDBJ databases">
        <authorList>
            <consortium name="Caenorhabditis brenneri Sequencing and Analysis Consortium"/>
            <person name="Wilson R.K."/>
        </authorList>
    </citation>
    <scope>NUCLEOTIDE SEQUENCE [LARGE SCALE GENOMIC DNA]</scope>
    <source>
        <strain evidence="4">PB2801</strain>
    </source>
</reference>
<dbReference type="InParanoid" id="G0MDE4"/>
<dbReference type="EMBL" id="GL379790">
    <property type="protein sequence ID" value="EGT49617.1"/>
    <property type="molecule type" value="Genomic_DNA"/>
</dbReference>
<feature type="compositionally biased region" description="Basic and acidic residues" evidence="2">
    <location>
        <begin position="256"/>
        <end position="278"/>
    </location>
</feature>
<evidence type="ECO:0000256" key="2">
    <source>
        <dbReference type="SAM" id="MobiDB-lite"/>
    </source>
</evidence>
<organism evidence="4">
    <name type="scientific">Caenorhabditis brenneri</name>
    <name type="common">Nematode worm</name>
    <dbReference type="NCBI Taxonomy" id="135651"/>
    <lineage>
        <taxon>Eukaryota</taxon>
        <taxon>Metazoa</taxon>
        <taxon>Ecdysozoa</taxon>
        <taxon>Nematoda</taxon>
        <taxon>Chromadorea</taxon>
        <taxon>Rhabditida</taxon>
        <taxon>Rhabditina</taxon>
        <taxon>Rhabditomorpha</taxon>
        <taxon>Rhabditoidea</taxon>
        <taxon>Rhabditidae</taxon>
        <taxon>Peloderinae</taxon>
        <taxon>Caenorhabditis</taxon>
    </lineage>
</organism>
<feature type="compositionally biased region" description="Basic and acidic residues" evidence="2">
    <location>
        <begin position="297"/>
        <end position="308"/>
    </location>
</feature>
<accession>G0MDE4</accession>
<sequence>MFIFKAHRVSCDQQTTRTSGIMDNQSAANNASDVAPRELPANSGVAVPPVINQLSPADWARIATTEGLPLARMDPSQFERAISFQSTNAFLTGMVPMLMKFEQNEGRIIAFQVLCNQKDAKIEEIEKEMEEQKSRFGAEKEAEKKAWLEEKRELERKLVEANNRIDSLEKRSKNESMQHEKEKEEMKNIHKTELEELSTKITELSENVHNLGKIIKTKDTEINVLKADAKMMDEVEKILKRRRGEGVTSEETAVTPKKEIVHNNLETHNKENTGERPELVTVEEMNEKPIRKRKGEKTRSGDKKQPKL</sequence>
<keyword evidence="1" id="KW-0175">Coiled coil</keyword>
<feature type="region of interest" description="Disordered" evidence="2">
    <location>
        <begin position="242"/>
        <end position="308"/>
    </location>
</feature>
<gene>
    <name evidence="3" type="ORF">CAEBREN_04659</name>
</gene>
<protein>
    <submittedName>
        <fullName evidence="3">Uncharacterized protein</fullName>
    </submittedName>
</protein>
<dbReference type="AlphaFoldDB" id="G0MDE4"/>